<feature type="compositionally biased region" description="Polar residues" evidence="1">
    <location>
        <begin position="413"/>
        <end position="439"/>
    </location>
</feature>
<feature type="region of interest" description="Disordered" evidence="1">
    <location>
        <begin position="629"/>
        <end position="654"/>
    </location>
</feature>
<feature type="region of interest" description="Disordered" evidence="1">
    <location>
        <begin position="400"/>
        <end position="465"/>
    </location>
</feature>
<dbReference type="Pfam" id="PF14831">
    <property type="entry name" value="DUF4484"/>
    <property type="match status" value="1"/>
</dbReference>
<dbReference type="Pfam" id="PF09804">
    <property type="entry name" value="DENND11"/>
    <property type="match status" value="1"/>
</dbReference>
<protein>
    <recommendedName>
        <fullName evidence="2">DUF4484 domain-containing protein</fullName>
    </recommendedName>
</protein>
<evidence type="ECO:0000313" key="3">
    <source>
        <dbReference type="EMBL" id="KAK3340533.1"/>
    </source>
</evidence>
<feature type="domain" description="DUF4484" evidence="2">
    <location>
        <begin position="467"/>
        <end position="709"/>
    </location>
</feature>
<accession>A0AAE0MQU3</accession>
<reference evidence="3" key="2">
    <citation type="submission" date="2023-06" db="EMBL/GenBank/DDBJ databases">
        <authorList>
            <consortium name="Lawrence Berkeley National Laboratory"/>
            <person name="Haridas S."/>
            <person name="Hensen N."/>
            <person name="Bonometti L."/>
            <person name="Westerberg I."/>
            <person name="Brannstrom I.O."/>
            <person name="Guillou S."/>
            <person name="Cros-Aarteil S."/>
            <person name="Calhoun S."/>
            <person name="Kuo A."/>
            <person name="Mondo S."/>
            <person name="Pangilinan J."/>
            <person name="Riley R."/>
            <person name="Labutti K."/>
            <person name="Andreopoulos B."/>
            <person name="Lipzen A."/>
            <person name="Chen C."/>
            <person name="Yanf M."/>
            <person name="Daum C."/>
            <person name="Ng V."/>
            <person name="Clum A."/>
            <person name="Steindorff A."/>
            <person name="Ohm R."/>
            <person name="Martin F."/>
            <person name="Silar P."/>
            <person name="Natvig D."/>
            <person name="Lalanne C."/>
            <person name="Gautier V."/>
            <person name="Ament-Velasquez S.L."/>
            <person name="Kruys A."/>
            <person name="Hutchinson M.I."/>
            <person name="Powell A.J."/>
            <person name="Barry K."/>
            <person name="Miller A.N."/>
            <person name="Grigoriev I.V."/>
            <person name="Debuchy R."/>
            <person name="Gladieux P."/>
            <person name="Thoren M.H."/>
            <person name="Johannesson H."/>
        </authorList>
    </citation>
    <scope>NUCLEOTIDE SEQUENCE</scope>
    <source>
        <strain evidence="3">CBS 560.94</strain>
    </source>
</reference>
<feature type="region of interest" description="Disordered" evidence="1">
    <location>
        <begin position="177"/>
        <end position="201"/>
    </location>
</feature>
<evidence type="ECO:0000259" key="2">
    <source>
        <dbReference type="Pfam" id="PF14831"/>
    </source>
</evidence>
<dbReference type="RefSeq" id="XP_062679475.1">
    <property type="nucleotide sequence ID" value="XM_062822639.1"/>
</dbReference>
<reference evidence="3" key="1">
    <citation type="journal article" date="2023" name="Mol. Phylogenet. Evol.">
        <title>Genome-scale phylogeny and comparative genomics of the fungal order Sordariales.</title>
        <authorList>
            <person name="Hensen N."/>
            <person name="Bonometti L."/>
            <person name="Westerberg I."/>
            <person name="Brannstrom I.O."/>
            <person name="Guillou S."/>
            <person name="Cros-Aarteil S."/>
            <person name="Calhoun S."/>
            <person name="Haridas S."/>
            <person name="Kuo A."/>
            <person name="Mondo S."/>
            <person name="Pangilinan J."/>
            <person name="Riley R."/>
            <person name="LaButti K."/>
            <person name="Andreopoulos B."/>
            <person name="Lipzen A."/>
            <person name="Chen C."/>
            <person name="Yan M."/>
            <person name="Daum C."/>
            <person name="Ng V."/>
            <person name="Clum A."/>
            <person name="Steindorff A."/>
            <person name="Ohm R.A."/>
            <person name="Martin F."/>
            <person name="Silar P."/>
            <person name="Natvig D.O."/>
            <person name="Lalanne C."/>
            <person name="Gautier V."/>
            <person name="Ament-Velasquez S.L."/>
            <person name="Kruys A."/>
            <person name="Hutchinson M.I."/>
            <person name="Powell A.J."/>
            <person name="Barry K."/>
            <person name="Miller A.N."/>
            <person name="Grigoriev I.V."/>
            <person name="Debuchy R."/>
            <person name="Gladieux P."/>
            <person name="Hiltunen Thoren M."/>
            <person name="Johannesson H."/>
        </authorList>
    </citation>
    <scope>NUCLEOTIDE SEQUENCE</scope>
    <source>
        <strain evidence="3">CBS 560.94</strain>
    </source>
</reference>
<feature type="compositionally biased region" description="Acidic residues" evidence="1">
    <location>
        <begin position="641"/>
        <end position="651"/>
    </location>
</feature>
<dbReference type="AlphaFoldDB" id="A0AAE0MQU3"/>
<name>A0AAE0MQU3_9PEZI</name>
<comment type="caution">
    <text evidence="3">The sequence shown here is derived from an EMBL/GenBank/DDBJ whole genome shotgun (WGS) entry which is preliminary data.</text>
</comment>
<organism evidence="3 4">
    <name type="scientific">Neurospora tetraspora</name>
    <dbReference type="NCBI Taxonomy" id="94610"/>
    <lineage>
        <taxon>Eukaryota</taxon>
        <taxon>Fungi</taxon>
        <taxon>Dikarya</taxon>
        <taxon>Ascomycota</taxon>
        <taxon>Pezizomycotina</taxon>
        <taxon>Sordariomycetes</taxon>
        <taxon>Sordariomycetidae</taxon>
        <taxon>Sordariales</taxon>
        <taxon>Sordariaceae</taxon>
        <taxon>Neurospora</taxon>
    </lineage>
</organism>
<sequence>MAAYRRGQPSLSVRLPQPSASAVLPDLPPISALFLIDFDVKAGYTIVWKQAVPGLELDGVVEYKSLPSGLHTVTDDLVYFVHEGGHAGLSAFVNARTDEEENRHARMIAVGVLVPLAYGRLGRSWRHADRLKDIASKLVVDRQQTHLLEDYWAQNGIRDGAHPPPLAEAALDSPALSYKGGRPGPAKGHSRNRSESDGTVLMSSSHRLSPYHPAWSLTSLLDTFGPLIFPIHRAALLRKRILISTHAPVHEACNFVYDLSVLSNISLSVSDLVDPAASTQRLRPLFNIGVHDIGYLLEHHAAMKRHFRGDNHETDNDFASSIAAEEAGSGWVACTTDTILTIKDSLWDMLITLPPPHSGNAKERMWPTVECPKGVPVKATQRDLRRFKWLKMSLARIDPTSMTTPHIPRSPLSDRTGQRSVSTPLAPNRTPTISLSRPTETARPGTATSQTPPQTRANSDDDAERVVEPTTWAALAYSGFIWWASAGEQGHSDEVDELAHDSALLADLTGNTPKMTGRTPRKTSFGAASSTGNNIGERGIMESVLSLTAQRDGAQETSDDEQARIELAIIAYFHRLTTSMLSVLADLVNSADDDDLLDLDIDPNAVGEEEYRDDYNDDDDQTGLLYGQEQSGIQGSRREGEGEEEEEEAEYEGSLQGWVRVDSEALAHMGLDVWSKSDADFVSELTKRYFRRRAYVENKGVEVCGLKVC</sequence>
<evidence type="ECO:0000313" key="4">
    <source>
        <dbReference type="Proteomes" id="UP001278500"/>
    </source>
</evidence>
<dbReference type="GO" id="GO:0005811">
    <property type="term" value="C:lipid droplet"/>
    <property type="evidence" value="ECO:0007669"/>
    <property type="project" value="TreeGrafter"/>
</dbReference>
<evidence type="ECO:0000256" key="1">
    <source>
        <dbReference type="SAM" id="MobiDB-lite"/>
    </source>
</evidence>
<dbReference type="PANTHER" id="PTHR28153">
    <property type="entry name" value="PROTEIN, PUTATIVE-RELATED"/>
    <property type="match status" value="1"/>
</dbReference>
<gene>
    <name evidence="3" type="ORF">B0H65DRAFT_262899</name>
</gene>
<proteinExistence type="predicted"/>
<dbReference type="GeneID" id="87859793"/>
<dbReference type="Proteomes" id="UP001278500">
    <property type="component" value="Unassembled WGS sequence"/>
</dbReference>
<dbReference type="PANTHER" id="PTHR28153:SF1">
    <property type="entry name" value="DUF4484 DOMAIN-CONTAINING PROTEIN"/>
    <property type="match status" value="1"/>
</dbReference>
<dbReference type="InterPro" id="IPR053056">
    <property type="entry name" value="Lipid_Metab_Assoc_Protein"/>
</dbReference>
<feature type="region of interest" description="Disordered" evidence="1">
    <location>
        <begin position="509"/>
        <end position="534"/>
    </location>
</feature>
<dbReference type="InterPro" id="IPR028115">
    <property type="entry name" value="DUF4484"/>
</dbReference>
<dbReference type="EMBL" id="JAUEPP010000006">
    <property type="protein sequence ID" value="KAK3340533.1"/>
    <property type="molecule type" value="Genomic_DNA"/>
</dbReference>
<dbReference type="InterPro" id="IPR018626">
    <property type="entry name" value="LCHN/Anr2"/>
</dbReference>
<keyword evidence="4" id="KW-1185">Reference proteome</keyword>
<feature type="compositionally biased region" description="Polar residues" evidence="1">
    <location>
        <begin position="446"/>
        <end position="457"/>
    </location>
</feature>